<evidence type="ECO:0000313" key="3">
    <source>
        <dbReference type="Proteomes" id="UP000651977"/>
    </source>
</evidence>
<reference evidence="3" key="1">
    <citation type="journal article" date="2019" name="Int. J. Syst. Evol. Microbiol.">
        <title>The Global Catalogue of Microorganisms (GCM) 10K type strain sequencing project: providing services to taxonomists for standard genome sequencing and annotation.</title>
        <authorList>
            <consortium name="The Broad Institute Genomics Platform"/>
            <consortium name="The Broad Institute Genome Sequencing Center for Infectious Disease"/>
            <person name="Wu L."/>
            <person name="Ma J."/>
        </authorList>
    </citation>
    <scope>NUCLEOTIDE SEQUENCE [LARGE SCALE GENOMIC DNA]</scope>
    <source>
        <strain evidence="3">CGMCC 1.10131</strain>
    </source>
</reference>
<keyword evidence="3" id="KW-1185">Reference proteome</keyword>
<evidence type="ECO:0000259" key="1">
    <source>
        <dbReference type="SMART" id="SM00829"/>
    </source>
</evidence>
<dbReference type="PANTHER" id="PTHR43677">
    <property type="entry name" value="SHORT-CHAIN DEHYDROGENASE/REDUCTASE"/>
    <property type="match status" value="1"/>
</dbReference>
<dbReference type="Pfam" id="PF00107">
    <property type="entry name" value="ADH_zinc_N"/>
    <property type="match status" value="1"/>
</dbReference>
<dbReference type="InterPro" id="IPR020843">
    <property type="entry name" value="ER"/>
</dbReference>
<dbReference type="SUPFAM" id="SSF50129">
    <property type="entry name" value="GroES-like"/>
    <property type="match status" value="1"/>
</dbReference>
<organism evidence="2 3">
    <name type="scientific">Agarivorans gilvus</name>
    <dbReference type="NCBI Taxonomy" id="680279"/>
    <lineage>
        <taxon>Bacteria</taxon>
        <taxon>Pseudomonadati</taxon>
        <taxon>Pseudomonadota</taxon>
        <taxon>Gammaproteobacteria</taxon>
        <taxon>Alteromonadales</taxon>
        <taxon>Alteromonadaceae</taxon>
        <taxon>Agarivorans</taxon>
    </lineage>
</organism>
<feature type="domain" description="Enoyl reductase (ER)" evidence="1">
    <location>
        <begin position="40"/>
        <end position="351"/>
    </location>
</feature>
<dbReference type="InterPro" id="IPR011032">
    <property type="entry name" value="GroES-like_sf"/>
</dbReference>
<accession>A0ABQ1I690</accession>
<dbReference type="NCBIfam" id="TIGR02823">
    <property type="entry name" value="oxido_YhdH"/>
    <property type="match status" value="1"/>
</dbReference>
<dbReference type="Pfam" id="PF08240">
    <property type="entry name" value="ADH_N"/>
    <property type="match status" value="1"/>
</dbReference>
<dbReference type="InterPro" id="IPR013149">
    <property type="entry name" value="ADH-like_C"/>
</dbReference>
<dbReference type="Gene3D" id="3.90.180.10">
    <property type="entry name" value="Medium-chain alcohol dehydrogenases, catalytic domain"/>
    <property type="match status" value="1"/>
</dbReference>
<dbReference type="InterPro" id="IPR014188">
    <property type="entry name" value="Acrylyl-CoA_reductase_AcuI"/>
</dbReference>
<dbReference type="Gene3D" id="3.40.50.720">
    <property type="entry name" value="NAD(P)-binding Rossmann-like Domain"/>
    <property type="match status" value="1"/>
</dbReference>
<protein>
    <submittedName>
        <fullName evidence="2">Quinone oxidoreductase</fullName>
    </submittedName>
</protein>
<gene>
    <name evidence="2" type="ORF">GCM10007414_37420</name>
</gene>
<proteinExistence type="predicted"/>
<dbReference type="Proteomes" id="UP000651977">
    <property type="component" value="Unassembled WGS sequence"/>
</dbReference>
<dbReference type="SMART" id="SM00829">
    <property type="entry name" value="PKS_ER"/>
    <property type="match status" value="1"/>
</dbReference>
<dbReference type="SUPFAM" id="SSF51735">
    <property type="entry name" value="NAD(P)-binding Rossmann-fold domains"/>
    <property type="match status" value="1"/>
</dbReference>
<comment type="caution">
    <text evidence="2">The sequence shown here is derived from an EMBL/GenBank/DDBJ whole genome shotgun (WGS) entry which is preliminary data.</text>
</comment>
<name>A0ABQ1I690_9ALTE</name>
<dbReference type="InterPro" id="IPR036291">
    <property type="entry name" value="NAD(P)-bd_dom_sf"/>
</dbReference>
<dbReference type="InterPro" id="IPR013154">
    <property type="entry name" value="ADH-like_N"/>
</dbReference>
<evidence type="ECO:0000313" key="2">
    <source>
        <dbReference type="EMBL" id="GGB20506.1"/>
    </source>
</evidence>
<dbReference type="InterPro" id="IPR051397">
    <property type="entry name" value="Zn-ADH-like_protein"/>
</dbReference>
<dbReference type="EMBL" id="BMDY01000035">
    <property type="protein sequence ID" value="GGB20506.1"/>
    <property type="molecule type" value="Genomic_DNA"/>
</dbReference>
<dbReference type="CDD" id="cd08288">
    <property type="entry name" value="MDR_yhdh"/>
    <property type="match status" value="1"/>
</dbReference>
<dbReference type="PANTHER" id="PTHR43677:SF1">
    <property type="entry name" value="ACRYLYL-COA REDUCTASE ACUI-RELATED"/>
    <property type="match status" value="1"/>
</dbReference>
<sequence>MIMFHFCHSYIDAKLSLIIMRLILEKQMFAALVLKQVEKKTLASIEQLDESQLPEGEVLVAVDYSSLNYKDGLAITGKGKIVRHFPMVPGIDLAGSVLASDDARYQPGDAVVLTGWGVGENHWGGMAQKAKLKADWLVPLPQGLSAKKAMMVGTAGFTAMLCVQALIDAEIKPEHGTILVTGASGGVGSVAVSLLAQLGYSVAAVTGRVQQNGPLLEKLGASQIIDRSEFEQAARPLEKQLWAGAIDTVGSKILAKVLAQMDYNSAVAACGLVGGFDLPTTVMPFILRNVRLQGIDSVNCPSAKRIAAWEQLAKLLPASYFEQACTEISLSQAPKYAENITNGQTTGRVVIKL</sequence>